<dbReference type="Proteomes" id="UP000639403">
    <property type="component" value="Unassembled WGS sequence"/>
</dbReference>
<feature type="domain" description="Nucleoside phosphorylase" evidence="2">
    <location>
        <begin position="33"/>
        <end position="218"/>
    </location>
</feature>
<organism evidence="3 4">
    <name type="scientific">Rhodonia placenta</name>
    <dbReference type="NCBI Taxonomy" id="104341"/>
    <lineage>
        <taxon>Eukaryota</taxon>
        <taxon>Fungi</taxon>
        <taxon>Dikarya</taxon>
        <taxon>Basidiomycota</taxon>
        <taxon>Agaricomycotina</taxon>
        <taxon>Agaricomycetes</taxon>
        <taxon>Polyporales</taxon>
        <taxon>Adustoporiaceae</taxon>
        <taxon>Rhodonia</taxon>
    </lineage>
</organism>
<proteinExistence type="predicted"/>
<evidence type="ECO:0000313" key="3">
    <source>
        <dbReference type="EMBL" id="KAF9816457.1"/>
    </source>
</evidence>
<dbReference type="InterPro" id="IPR000845">
    <property type="entry name" value="Nucleoside_phosphorylase_d"/>
</dbReference>
<protein>
    <recommendedName>
        <fullName evidence="2">Nucleoside phosphorylase domain-containing protein</fullName>
    </recommendedName>
</protein>
<comment type="caution">
    <text evidence="3">The sequence shown here is derived from an EMBL/GenBank/DDBJ whole genome shotgun (WGS) entry which is preliminary data.</text>
</comment>
<dbReference type="EMBL" id="JADOXO010000057">
    <property type="protein sequence ID" value="KAF9816457.1"/>
    <property type="molecule type" value="Genomic_DNA"/>
</dbReference>
<dbReference type="SUPFAM" id="SSF53167">
    <property type="entry name" value="Purine and uridine phosphorylases"/>
    <property type="match status" value="1"/>
</dbReference>
<dbReference type="Gene3D" id="3.40.50.1580">
    <property type="entry name" value="Nucleoside phosphorylase domain"/>
    <property type="match status" value="2"/>
</dbReference>
<reference evidence="3" key="2">
    <citation type="journal article" name="Front. Microbiol.">
        <title>Degradative Capacity of Two Strains of Rhodonia placenta: From Phenotype to Genotype.</title>
        <authorList>
            <person name="Kolle M."/>
            <person name="Horta M.A.C."/>
            <person name="Nowrousian M."/>
            <person name="Ohm R.A."/>
            <person name="Benz J.P."/>
            <person name="Pilgard A."/>
        </authorList>
    </citation>
    <scope>NUCLEOTIDE SEQUENCE</scope>
    <source>
        <strain evidence="3">FPRL280</strain>
    </source>
</reference>
<evidence type="ECO:0000256" key="1">
    <source>
        <dbReference type="SAM" id="MobiDB-lite"/>
    </source>
</evidence>
<dbReference type="PANTHER" id="PTHR43691:SF14">
    <property type="entry name" value="URIDINE PHOSPHORYLASE"/>
    <property type="match status" value="1"/>
</dbReference>
<dbReference type="GO" id="GO:0005829">
    <property type="term" value="C:cytosol"/>
    <property type="evidence" value="ECO:0007669"/>
    <property type="project" value="TreeGrafter"/>
</dbReference>
<dbReference type="AlphaFoldDB" id="A0A8H7U2V6"/>
<dbReference type="GO" id="GO:0004850">
    <property type="term" value="F:uridine phosphorylase activity"/>
    <property type="evidence" value="ECO:0007669"/>
    <property type="project" value="TreeGrafter"/>
</dbReference>
<dbReference type="CDD" id="cd17769">
    <property type="entry name" value="NP_TgUP-like"/>
    <property type="match status" value="1"/>
</dbReference>
<reference evidence="3" key="1">
    <citation type="submission" date="2020-11" db="EMBL/GenBank/DDBJ databases">
        <authorList>
            <person name="Koelle M."/>
            <person name="Horta M.A.C."/>
            <person name="Nowrousian M."/>
            <person name="Ohm R.A."/>
            <person name="Benz P."/>
            <person name="Pilgard A."/>
        </authorList>
    </citation>
    <scope>NUCLEOTIDE SEQUENCE</scope>
    <source>
        <strain evidence="3">FPRL280</strain>
    </source>
</reference>
<gene>
    <name evidence="3" type="ORF">IEO21_04062</name>
</gene>
<name>A0A8H7U2V6_9APHY</name>
<feature type="region of interest" description="Disordered" evidence="1">
    <location>
        <begin position="236"/>
        <end position="270"/>
    </location>
</feature>
<dbReference type="InterPro" id="IPR035994">
    <property type="entry name" value="Nucleoside_phosphorylase_sf"/>
</dbReference>
<sequence length="332" mass="36294">MKDLIVDANFPRTEDNRVYHLGIRAGEVANRIVTVGAPSRARGIALYLDASPKPFTLASERGFTTITGRYKGVPISIVSIGMGYPNADFFVREVRECLSGDMVVVRLGSCGALIDTPVGSVVVPKSSVSVNRNYDFDFVTGDSHEPPYRISKPVNADPVLHDAVPFLTTPRCRSFYSSQGRQTSFPDHNADLIRQLKESHEDLGTLEMETFHILHLAASWPGQARVEQTIKPPISTLPVTPVISPPPQPSSQGQPPSVSESDSHGDLMTPRPSIRAAAAQMVFASRTSQEFITPEQVVEIEAWSGRAVLEALTSLDLDQNRLHPERGSVWAL</sequence>
<dbReference type="GO" id="GO:0006218">
    <property type="term" value="P:uridine catabolic process"/>
    <property type="evidence" value="ECO:0007669"/>
    <property type="project" value="TreeGrafter"/>
</dbReference>
<evidence type="ECO:0000313" key="4">
    <source>
        <dbReference type="Proteomes" id="UP000639403"/>
    </source>
</evidence>
<accession>A0A8H7U2V6</accession>
<dbReference type="PANTHER" id="PTHR43691">
    <property type="entry name" value="URIDINE PHOSPHORYLASE"/>
    <property type="match status" value="1"/>
</dbReference>
<feature type="compositionally biased region" description="Low complexity" evidence="1">
    <location>
        <begin position="250"/>
        <end position="260"/>
    </location>
</feature>
<evidence type="ECO:0000259" key="2">
    <source>
        <dbReference type="Pfam" id="PF01048"/>
    </source>
</evidence>
<dbReference type="Pfam" id="PF01048">
    <property type="entry name" value="PNP_UDP_1"/>
    <property type="match status" value="1"/>
</dbReference>